<evidence type="ECO:0000256" key="3">
    <source>
        <dbReference type="ARBA" id="ARBA00023125"/>
    </source>
</evidence>
<dbReference type="RefSeq" id="WP_268080750.1">
    <property type="nucleotide sequence ID" value="NZ_CP106885.1"/>
</dbReference>
<evidence type="ECO:0000256" key="4">
    <source>
        <dbReference type="ARBA" id="ARBA00023163"/>
    </source>
</evidence>
<reference evidence="6 7" key="1">
    <citation type="submission" date="2023-03" db="EMBL/GenBank/DDBJ databases">
        <title>Achromobacter spanius LIG8.</title>
        <authorList>
            <person name="Shrestha S."/>
        </authorList>
    </citation>
    <scope>NUCLEOTIDE SEQUENCE [LARGE SCALE GENOMIC DNA]</scope>
    <source>
        <strain evidence="6 7">LIG8</strain>
    </source>
</reference>
<evidence type="ECO:0000256" key="1">
    <source>
        <dbReference type="ARBA" id="ARBA00022491"/>
    </source>
</evidence>
<dbReference type="EMBL" id="CP121261">
    <property type="protein sequence ID" value="WFP06156.1"/>
    <property type="molecule type" value="Genomic_DNA"/>
</dbReference>
<protein>
    <submittedName>
        <fullName evidence="6">MerR family transcriptional regulator</fullName>
    </submittedName>
</protein>
<dbReference type="PANTHER" id="PTHR30204">
    <property type="entry name" value="REDOX-CYCLING DRUG-SENSING TRANSCRIPTIONAL ACTIVATOR SOXR"/>
    <property type="match status" value="1"/>
</dbReference>
<evidence type="ECO:0000259" key="5">
    <source>
        <dbReference type="PROSITE" id="PS50937"/>
    </source>
</evidence>
<keyword evidence="1" id="KW-0678">Repressor</keyword>
<sequence>MPNISNTDLDDAGSTAAYRTGVAAKLAGLPVETLRVWERRYQLSSPARSPHGQRLYSAEQVRRLGLLKQLVDQGHAIGTLALLTLEQLQAMLGAQPSLGGPPLRAVAVGATLTPRLLAGGTGHDGGSGYMAGPDVHVVGACAHLEDAGSLPRHADVLIIEISELDADALAPIQRARDATETETGAVVVLYRFSASSTIRTLRAQGCLVARIPAQLTELAPLCRSAVAGSNLAALAPASAITFNEEALAKIMALRNPIACECPRHLAELLMMVGSFERYSAQCASRNDADAQLHLALEQAAGQARGILEAAMGRLLQSEGMWPLAG</sequence>
<proteinExistence type="predicted"/>
<gene>
    <name evidence="6" type="ORF">P8T11_17670</name>
</gene>
<evidence type="ECO:0000313" key="6">
    <source>
        <dbReference type="EMBL" id="WFP06156.1"/>
    </source>
</evidence>
<dbReference type="Proteomes" id="UP001214170">
    <property type="component" value="Chromosome"/>
</dbReference>
<name>A0ABY8GN62_9BURK</name>
<dbReference type="PROSITE" id="PS50937">
    <property type="entry name" value="HTH_MERR_2"/>
    <property type="match status" value="1"/>
</dbReference>
<dbReference type="CDD" id="cd01104">
    <property type="entry name" value="HTH_MlrA-CarA"/>
    <property type="match status" value="1"/>
</dbReference>
<evidence type="ECO:0000313" key="7">
    <source>
        <dbReference type="Proteomes" id="UP001214170"/>
    </source>
</evidence>
<dbReference type="Gene3D" id="1.10.1660.10">
    <property type="match status" value="1"/>
</dbReference>
<dbReference type="SUPFAM" id="SSF46955">
    <property type="entry name" value="Putative DNA-binding domain"/>
    <property type="match status" value="1"/>
</dbReference>
<dbReference type="SMART" id="SM00422">
    <property type="entry name" value="HTH_MERR"/>
    <property type="match status" value="1"/>
</dbReference>
<feature type="domain" description="HTH merR-type" evidence="5">
    <location>
        <begin position="17"/>
        <end position="85"/>
    </location>
</feature>
<keyword evidence="4" id="KW-0804">Transcription</keyword>
<keyword evidence="7" id="KW-1185">Reference proteome</keyword>
<organism evidence="6 7">
    <name type="scientific">Achromobacter spanius</name>
    <dbReference type="NCBI Taxonomy" id="217203"/>
    <lineage>
        <taxon>Bacteria</taxon>
        <taxon>Pseudomonadati</taxon>
        <taxon>Pseudomonadota</taxon>
        <taxon>Betaproteobacteria</taxon>
        <taxon>Burkholderiales</taxon>
        <taxon>Alcaligenaceae</taxon>
        <taxon>Achromobacter</taxon>
    </lineage>
</organism>
<dbReference type="PANTHER" id="PTHR30204:SF69">
    <property type="entry name" value="MERR-FAMILY TRANSCRIPTIONAL REGULATOR"/>
    <property type="match status" value="1"/>
</dbReference>
<dbReference type="Pfam" id="PF13411">
    <property type="entry name" value="MerR_1"/>
    <property type="match status" value="1"/>
</dbReference>
<keyword evidence="2" id="KW-0805">Transcription regulation</keyword>
<keyword evidence="3" id="KW-0238">DNA-binding</keyword>
<dbReference type="InterPro" id="IPR000551">
    <property type="entry name" value="MerR-type_HTH_dom"/>
</dbReference>
<dbReference type="InterPro" id="IPR047057">
    <property type="entry name" value="MerR_fam"/>
</dbReference>
<evidence type="ECO:0000256" key="2">
    <source>
        <dbReference type="ARBA" id="ARBA00023015"/>
    </source>
</evidence>
<dbReference type="InterPro" id="IPR009061">
    <property type="entry name" value="DNA-bd_dom_put_sf"/>
</dbReference>
<accession>A0ABY8GN62</accession>